<evidence type="ECO:0000259" key="1">
    <source>
        <dbReference type="Pfam" id="PF08241"/>
    </source>
</evidence>
<keyword evidence="2" id="KW-0830">Ubiquinone</keyword>
<evidence type="ECO:0000313" key="2">
    <source>
        <dbReference type="EMBL" id="GIH68569.1"/>
    </source>
</evidence>
<dbReference type="PANTHER" id="PTHR42912">
    <property type="entry name" value="METHYLTRANSFERASE"/>
    <property type="match status" value="1"/>
</dbReference>
<keyword evidence="3" id="KW-1185">Reference proteome</keyword>
<dbReference type="Proteomes" id="UP000610966">
    <property type="component" value="Unassembled WGS sequence"/>
</dbReference>
<feature type="domain" description="Methyltransferase type 11" evidence="1">
    <location>
        <begin position="50"/>
        <end position="143"/>
    </location>
</feature>
<dbReference type="CDD" id="cd02440">
    <property type="entry name" value="AdoMet_MTases"/>
    <property type="match status" value="1"/>
</dbReference>
<comment type="caution">
    <text evidence="2">The sequence shown here is derived from an EMBL/GenBank/DDBJ whole genome shotgun (WGS) entry which is preliminary data.</text>
</comment>
<keyword evidence="2" id="KW-0808">Transferase</keyword>
<proteinExistence type="predicted"/>
<organism evidence="2 3">
    <name type="scientific">Sphaerimonospora thailandensis</name>
    <dbReference type="NCBI Taxonomy" id="795644"/>
    <lineage>
        <taxon>Bacteria</taxon>
        <taxon>Bacillati</taxon>
        <taxon>Actinomycetota</taxon>
        <taxon>Actinomycetes</taxon>
        <taxon>Streptosporangiales</taxon>
        <taxon>Streptosporangiaceae</taxon>
        <taxon>Sphaerimonospora</taxon>
    </lineage>
</organism>
<dbReference type="InterPro" id="IPR013216">
    <property type="entry name" value="Methyltransf_11"/>
</dbReference>
<evidence type="ECO:0000313" key="3">
    <source>
        <dbReference type="Proteomes" id="UP000610966"/>
    </source>
</evidence>
<sequence>MSDSSPRDGRLRRYWDRQAESYDRQMVFAERRFFADTRAWVCGQATGDVLEVAVGTGLNLNHYSHDVRLTGVEWSPSMLAVARRRADETGRRVDLQQGDARTLGFTDGRFDTVVCTFSLCAIEDERKALAEMARVLRPGGRLLLADHVESSAWPVRGLQWLIDAFSVPMYGEHWRRRPLRDVRTMGFDIERHDRFKLGIIERFAARKPGGSSR</sequence>
<accession>A0A8J3VX54</accession>
<dbReference type="EMBL" id="BOOG01000008">
    <property type="protein sequence ID" value="GIH68569.1"/>
    <property type="molecule type" value="Genomic_DNA"/>
</dbReference>
<dbReference type="RefSeq" id="WP_204011389.1">
    <property type="nucleotide sequence ID" value="NZ_BOOG01000008.1"/>
</dbReference>
<dbReference type="Gene3D" id="3.40.50.150">
    <property type="entry name" value="Vaccinia Virus protein VP39"/>
    <property type="match status" value="1"/>
</dbReference>
<dbReference type="SUPFAM" id="SSF53335">
    <property type="entry name" value="S-adenosyl-L-methionine-dependent methyltransferases"/>
    <property type="match status" value="1"/>
</dbReference>
<dbReference type="InterPro" id="IPR029063">
    <property type="entry name" value="SAM-dependent_MTases_sf"/>
</dbReference>
<dbReference type="InterPro" id="IPR050508">
    <property type="entry name" value="Methyltransf_Superfamily"/>
</dbReference>
<dbReference type="AlphaFoldDB" id="A0A8J3VX54"/>
<dbReference type="GO" id="GO:0032259">
    <property type="term" value="P:methylation"/>
    <property type="evidence" value="ECO:0007669"/>
    <property type="project" value="UniProtKB-KW"/>
</dbReference>
<keyword evidence="2" id="KW-0489">Methyltransferase</keyword>
<protein>
    <submittedName>
        <fullName evidence="2">Ubiquinone/menaquinone biosynthesis methyltransferase</fullName>
    </submittedName>
</protein>
<gene>
    <name evidence="2" type="primary">ubiE_1</name>
    <name evidence="2" type="ORF">Mth01_08220</name>
</gene>
<name>A0A8J3VX54_9ACTN</name>
<reference evidence="2" key="1">
    <citation type="submission" date="2021-01" db="EMBL/GenBank/DDBJ databases">
        <title>Whole genome shotgun sequence of Sphaerimonospora thailandensis NBRC 107569.</title>
        <authorList>
            <person name="Komaki H."/>
            <person name="Tamura T."/>
        </authorList>
    </citation>
    <scope>NUCLEOTIDE SEQUENCE</scope>
    <source>
        <strain evidence="2">NBRC 107569</strain>
    </source>
</reference>
<dbReference type="GO" id="GO:0008757">
    <property type="term" value="F:S-adenosylmethionine-dependent methyltransferase activity"/>
    <property type="evidence" value="ECO:0007669"/>
    <property type="project" value="InterPro"/>
</dbReference>
<dbReference type="Pfam" id="PF08241">
    <property type="entry name" value="Methyltransf_11"/>
    <property type="match status" value="1"/>
</dbReference>